<dbReference type="SUPFAM" id="SSF46689">
    <property type="entry name" value="Homeodomain-like"/>
    <property type="match status" value="2"/>
</dbReference>
<name>A0A7D5ZH18_9NEIS</name>
<dbReference type="InterPro" id="IPR018060">
    <property type="entry name" value="HTH_AraC"/>
</dbReference>
<dbReference type="KEGG" id="cfon:HZU75_02240"/>
<evidence type="ECO:0000256" key="2">
    <source>
        <dbReference type="ARBA" id="ARBA00023163"/>
    </source>
</evidence>
<dbReference type="SUPFAM" id="SSF52317">
    <property type="entry name" value="Class I glutamine amidotransferase-like"/>
    <property type="match status" value="1"/>
</dbReference>
<dbReference type="PROSITE" id="PS01124">
    <property type="entry name" value="HTH_ARAC_FAMILY_2"/>
    <property type="match status" value="1"/>
</dbReference>
<dbReference type="GO" id="GO:0003700">
    <property type="term" value="F:DNA-binding transcription factor activity"/>
    <property type="evidence" value="ECO:0007669"/>
    <property type="project" value="InterPro"/>
</dbReference>
<keyword evidence="2" id="KW-0804">Transcription</keyword>
<dbReference type="Pfam" id="PF01965">
    <property type="entry name" value="DJ-1_PfpI"/>
    <property type="match status" value="1"/>
</dbReference>
<proteinExistence type="predicted"/>
<organism evidence="4 5">
    <name type="scientific">Chitinibacter fontanus</name>
    <dbReference type="NCBI Taxonomy" id="1737446"/>
    <lineage>
        <taxon>Bacteria</taxon>
        <taxon>Pseudomonadati</taxon>
        <taxon>Pseudomonadota</taxon>
        <taxon>Betaproteobacteria</taxon>
        <taxon>Neisseriales</taxon>
        <taxon>Chitinibacteraceae</taxon>
        <taxon>Chitinibacter</taxon>
    </lineage>
</organism>
<dbReference type="InterPro" id="IPR002818">
    <property type="entry name" value="DJ-1/PfpI"/>
</dbReference>
<gene>
    <name evidence="4" type="ORF">HZU75_02240</name>
</gene>
<evidence type="ECO:0000259" key="3">
    <source>
        <dbReference type="PROSITE" id="PS01124"/>
    </source>
</evidence>
<dbReference type="AlphaFoldDB" id="A0A7D5ZH18"/>
<dbReference type="Gene3D" id="1.10.10.60">
    <property type="entry name" value="Homeodomain-like"/>
    <property type="match status" value="1"/>
</dbReference>
<dbReference type="InterPro" id="IPR009057">
    <property type="entry name" value="Homeodomain-like_sf"/>
</dbReference>
<dbReference type="Pfam" id="PF12833">
    <property type="entry name" value="HTH_18"/>
    <property type="match status" value="1"/>
</dbReference>
<dbReference type="EMBL" id="CP058952">
    <property type="protein sequence ID" value="QLI80450.1"/>
    <property type="molecule type" value="Genomic_DNA"/>
</dbReference>
<sequence length="317" mass="35063">MREVYFILSPQFMLLDLAGPAEVLQIASEHGAELNLHMAAAVPELTSSVGLRQHQLAPLPAPIPDGALIMLIGVQNSKHNLQRPEAQAIVDWLRREFDPARHQLACICSGTMIAAQAGLLDGKRCTTHHELIERLRHTAPTALIEENRLFVEAGNIATSAGITAGIDLALHLVAREFGPSMTQAIAREMVVWLRRSGQDPQLSAWLAHRNHIHPQVHKAQDLISQQVKRRWKLAELAAAVHTTPRTLSRLFIQHAALTPHDYQRAIRLALAQQLLANPSLNLDQVAAEAGFASTRDFRRVWQQATGQLPSDCRGISR</sequence>
<protein>
    <submittedName>
        <fullName evidence="4">Helix-turn-helix domain-containing protein</fullName>
    </submittedName>
</protein>
<dbReference type="Gene3D" id="3.40.50.880">
    <property type="match status" value="1"/>
</dbReference>
<reference evidence="4 5" key="1">
    <citation type="journal article" date="2016" name="Int. J. Syst. Evol. Microbiol.">
        <title>Chitinibacter fontanus sp. nov., isolated from a spring.</title>
        <authorList>
            <person name="Sheu S.Y."/>
            <person name="Li Y.S."/>
            <person name="Young C.C."/>
            <person name="Chen W.M."/>
        </authorList>
    </citation>
    <scope>NUCLEOTIDE SEQUENCE [LARGE SCALE GENOMIC DNA]</scope>
    <source>
        <strain evidence="4 5">STM-7</strain>
    </source>
</reference>
<evidence type="ECO:0000313" key="4">
    <source>
        <dbReference type="EMBL" id="QLI80450.1"/>
    </source>
</evidence>
<dbReference type="SMART" id="SM00342">
    <property type="entry name" value="HTH_ARAC"/>
    <property type="match status" value="1"/>
</dbReference>
<dbReference type="PANTHER" id="PTHR43130">
    <property type="entry name" value="ARAC-FAMILY TRANSCRIPTIONAL REGULATOR"/>
    <property type="match status" value="1"/>
</dbReference>
<dbReference type="CDD" id="cd03137">
    <property type="entry name" value="GATase1_AraC_1"/>
    <property type="match status" value="1"/>
</dbReference>
<dbReference type="RefSeq" id="WP_180307590.1">
    <property type="nucleotide sequence ID" value="NZ_CP058952.1"/>
</dbReference>
<dbReference type="GO" id="GO:0043565">
    <property type="term" value="F:sequence-specific DNA binding"/>
    <property type="evidence" value="ECO:0007669"/>
    <property type="project" value="InterPro"/>
</dbReference>
<evidence type="ECO:0000256" key="1">
    <source>
        <dbReference type="ARBA" id="ARBA00023015"/>
    </source>
</evidence>
<dbReference type="Proteomes" id="UP000510822">
    <property type="component" value="Chromosome"/>
</dbReference>
<evidence type="ECO:0000313" key="5">
    <source>
        <dbReference type="Proteomes" id="UP000510822"/>
    </source>
</evidence>
<keyword evidence="1" id="KW-0805">Transcription regulation</keyword>
<dbReference type="PANTHER" id="PTHR43130:SF3">
    <property type="entry name" value="HTH-TYPE TRANSCRIPTIONAL REGULATOR RV1931C"/>
    <property type="match status" value="1"/>
</dbReference>
<accession>A0A7D5ZH18</accession>
<dbReference type="InterPro" id="IPR052158">
    <property type="entry name" value="INH-QAR"/>
</dbReference>
<dbReference type="InterPro" id="IPR029062">
    <property type="entry name" value="Class_I_gatase-like"/>
</dbReference>
<keyword evidence="5" id="KW-1185">Reference proteome</keyword>
<feature type="domain" description="HTH araC/xylS-type" evidence="3">
    <location>
        <begin position="217"/>
        <end position="315"/>
    </location>
</feature>